<organism evidence="2">
    <name type="scientific">uncultured Phycisphaerae bacterium</name>
    <dbReference type="NCBI Taxonomy" id="904963"/>
    <lineage>
        <taxon>Bacteria</taxon>
        <taxon>Pseudomonadati</taxon>
        <taxon>Planctomycetota</taxon>
        <taxon>Phycisphaerae</taxon>
        <taxon>environmental samples</taxon>
    </lineage>
</organism>
<accession>A0A6J4NLM1</accession>
<sequence length="89" mass="9305">CRVSSAHLSSSERDGGPSPPRRSSADRPTTSSGGSASTGARRPRRTSGRATRPASWRPPGCGGSVRWRKSGRVWLSLNAALNTVRASGC</sequence>
<feature type="compositionally biased region" description="Low complexity" evidence="1">
    <location>
        <begin position="26"/>
        <end position="40"/>
    </location>
</feature>
<gene>
    <name evidence="2" type="ORF">AVDCRST_MAG64-1107</name>
</gene>
<feature type="region of interest" description="Disordered" evidence="1">
    <location>
        <begin position="1"/>
        <end position="63"/>
    </location>
</feature>
<feature type="non-terminal residue" evidence="2">
    <location>
        <position position="1"/>
    </location>
</feature>
<protein>
    <submittedName>
        <fullName evidence="2">Uncharacterized protein</fullName>
    </submittedName>
</protein>
<proteinExistence type="predicted"/>
<name>A0A6J4NLM1_9BACT</name>
<dbReference type="AlphaFoldDB" id="A0A6J4NLM1"/>
<dbReference type="EMBL" id="CADCUQ010000257">
    <property type="protein sequence ID" value="CAA9389344.1"/>
    <property type="molecule type" value="Genomic_DNA"/>
</dbReference>
<reference evidence="2" key="1">
    <citation type="submission" date="2020-02" db="EMBL/GenBank/DDBJ databases">
        <authorList>
            <person name="Meier V. D."/>
        </authorList>
    </citation>
    <scope>NUCLEOTIDE SEQUENCE</scope>
    <source>
        <strain evidence="2">AVDCRST_MAG64</strain>
    </source>
</reference>
<evidence type="ECO:0000256" key="1">
    <source>
        <dbReference type="SAM" id="MobiDB-lite"/>
    </source>
</evidence>
<feature type="non-terminal residue" evidence="2">
    <location>
        <position position="89"/>
    </location>
</feature>
<evidence type="ECO:0000313" key="2">
    <source>
        <dbReference type="EMBL" id="CAA9389344.1"/>
    </source>
</evidence>